<gene>
    <name evidence="5" type="ordered locus">Mnod_1980</name>
</gene>
<sequence length="127" mass="13582">MASRAQPEHHIQVAIVARLRGSFDAIVAAVPNGGRRGKREAVELRAEGVEPGHPDLIAYGRDGRVLLFEVKAAGGSLSAAQRRLIPNLRERGFPVAVVRDVEGAVQAMREAGFGPRRGPAPEPATEF</sequence>
<keyword evidence="6" id="KW-1185">Reference proteome</keyword>
<evidence type="ECO:0000256" key="1">
    <source>
        <dbReference type="ARBA" id="ARBA00001946"/>
    </source>
</evidence>
<feature type="domain" description="VRR-NUC" evidence="4">
    <location>
        <begin position="6"/>
        <end position="102"/>
    </location>
</feature>
<protein>
    <submittedName>
        <fullName evidence="5">VRR-NUC domain protein</fullName>
    </submittedName>
</protein>
<dbReference type="KEGG" id="mno:Mnod_1980"/>
<dbReference type="eggNOG" id="ENOG5032Y69">
    <property type="taxonomic scope" value="Bacteria"/>
</dbReference>
<dbReference type="SMART" id="SM00990">
    <property type="entry name" value="VRR_NUC"/>
    <property type="match status" value="1"/>
</dbReference>
<proteinExistence type="predicted"/>
<dbReference type="GO" id="GO:0003676">
    <property type="term" value="F:nucleic acid binding"/>
    <property type="evidence" value="ECO:0007669"/>
    <property type="project" value="InterPro"/>
</dbReference>
<dbReference type="OrthoDB" id="8453293at2"/>
<dbReference type="EMBL" id="CP001349">
    <property type="protein sequence ID" value="ACL56968.1"/>
    <property type="molecule type" value="Genomic_DNA"/>
</dbReference>
<dbReference type="GO" id="GO:0004518">
    <property type="term" value="F:nuclease activity"/>
    <property type="evidence" value="ECO:0007669"/>
    <property type="project" value="UniProtKB-KW"/>
</dbReference>
<keyword evidence="3" id="KW-0378">Hydrolase</keyword>
<dbReference type="InterPro" id="IPR011856">
    <property type="entry name" value="tRNA_endonuc-like_dom_sf"/>
</dbReference>
<dbReference type="HOGENOM" id="CLU_1978927_0_0_5"/>
<evidence type="ECO:0000256" key="2">
    <source>
        <dbReference type="ARBA" id="ARBA00022722"/>
    </source>
</evidence>
<comment type="cofactor">
    <cofactor evidence="1">
        <name>Mg(2+)</name>
        <dbReference type="ChEBI" id="CHEBI:18420"/>
    </cofactor>
</comment>
<reference evidence="5 6" key="1">
    <citation type="submission" date="2009-01" db="EMBL/GenBank/DDBJ databases">
        <title>Complete sequence of chromosome of Methylobacterium nodulans ORS 2060.</title>
        <authorList>
            <consortium name="US DOE Joint Genome Institute"/>
            <person name="Lucas S."/>
            <person name="Copeland A."/>
            <person name="Lapidus A."/>
            <person name="Glavina del Rio T."/>
            <person name="Dalin E."/>
            <person name="Tice H."/>
            <person name="Bruce D."/>
            <person name="Goodwin L."/>
            <person name="Pitluck S."/>
            <person name="Sims D."/>
            <person name="Brettin T."/>
            <person name="Detter J.C."/>
            <person name="Han C."/>
            <person name="Larimer F."/>
            <person name="Land M."/>
            <person name="Hauser L."/>
            <person name="Kyrpides N."/>
            <person name="Ivanova N."/>
            <person name="Marx C.J."/>
            <person name="Richardson P."/>
        </authorList>
    </citation>
    <scope>NUCLEOTIDE SEQUENCE [LARGE SCALE GENOMIC DNA]</scope>
    <source>
        <strain evidence="6">LMG 21967 / CNCM I-2342 / ORS 2060</strain>
    </source>
</reference>
<organism evidence="5 6">
    <name type="scientific">Methylobacterium nodulans (strain LMG 21967 / CNCM I-2342 / ORS 2060)</name>
    <dbReference type="NCBI Taxonomy" id="460265"/>
    <lineage>
        <taxon>Bacteria</taxon>
        <taxon>Pseudomonadati</taxon>
        <taxon>Pseudomonadota</taxon>
        <taxon>Alphaproteobacteria</taxon>
        <taxon>Hyphomicrobiales</taxon>
        <taxon>Methylobacteriaceae</taxon>
        <taxon>Methylobacterium</taxon>
    </lineage>
</organism>
<keyword evidence="2" id="KW-0540">Nuclease</keyword>
<dbReference type="STRING" id="460265.Mnod_1980"/>
<dbReference type="AlphaFoldDB" id="B8IT82"/>
<dbReference type="GO" id="GO:0016788">
    <property type="term" value="F:hydrolase activity, acting on ester bonds"/>
    <property type="evidence" value="ECO:0007669"/>
    <property type="project" value="InterPro"/>
</dbReference>
<dbReference type="RefSeq" id="WP_015928657.1">
    <property type="nucleotide sequence ID" value="NC_011894.1"/>
</dbReference>
<dbReference type="Proteomes" id="UP000008207">
    <property type="component" value="Chromosome"/>
</dbReference>
<evidence type="ECO:0000313" key="5">
    <source>
        <dbReference type="EMBL" id="ACL56968.1"/>
    </source>
</evidence>
<dbReference type="Pfam" id="PF08774">
    <property type="entry name" value="VRR_NUC"/>
    <property type="match status" value="1"/>
</dbReference>
<dbReference type="InterPro" id="IPR014883">
    <property type="entry name" value="VRR_NUC"/>
</dbReference>
<accession>B8IT82</accession>
<evidence type="ECO:0000259" key="4">
    <source>
        <dbReference type="SMART" id="SM00990"/>
    </source>
</evidence>
<evidence type="ECO:0000313" key="6">
    <source>
        <dbReference type="Proteomes" id="UP000008207"/>
    </source>
</evidence>
<evidence type="ECO:0000256" key="3">
    <source>
        <dbReference type="ARBA" id="ARBA00022801"/>
    </source>
</evidence>
<name>B8IT82_METNO</name>
<dbReference type="Gene3D" id="3.40.1350.10">
    <property type="match status" value="1"/>
</dbReference>